<evidence type="ECO:0000259" key="1">
    <source>
        <dbReference type="PROSITE" id="PS50405"/>
    </source>
</evidence>
<dbReference type="Gene3D" id="1.20.1050.10">
    <property type="match status" value="1"/>
</dbReference>
<dbReference type="PANTHER" id="PTHR32419">
    <property type="entry name" value="GLUTATHIONYL-HYDROQUINONE REDUCTASE"/>
    <property type="match status" value="1"/>
</dbReference>
<keyword evidence="2" id="KW-0614">Plasmid</keyword>
<geneLocation type="plasmid" evidence="2 3">
    <name>unnamed4</name>
</geneLocation>
<dbReference type="InterPro" id="IPR010987">
    <property type="entry name" value="Glutathione-S-Trfase_C-like"/>
</dbReference>
<evidence type="ECO:0000313" key="2">
    <source>
        <dbReference type="EMBL" id="WOI35408.1"/>
    </source>
</evidence>
<feature type="domain" description="GST C-terminal" evidence="1">
    <location>
        <begin position="164"/>
        <end position="288"/>
    </location>
</feature>
<dbReference type="InterPro" id="IPR036249">
    <property type="entry name" value="Thioredoxin-like_sf"/>
</dbReference>
<organism evidence="2 3">
    <name type="scientific">Tritonibacter scottomollicae</name>
    <name type="common">Epibacterium scottomollicae</name>
    <dbReference type="NCBI Taxonomy" id="483013"/>
    <lineage>
        <taxon>Bacteria</taxon>
        <taxon>Pseudomonadati</taxon>
        <taxon>Pseudomonadota</taxon>
        <taxon>Alphaproteobacteria</taxon>
        <taxon>Rhodobacterales</taxon>
        <taxon>Paracoccaceae</taxon>
        <taxon>Tritonibacter</taxon>
    </lineage>
</organism>
<dbReference type="CDD" id="cd03190">
    <property type="entry name" value="GST_C_Omega_like"/>
    <property type="match status" value="1"/>
</dbReference>
<dbReference type="SUPFAM" id="SSF52833">
    <property type="entry name" value="Thioredoxin-like"/>
    <property type="match status" value="1"/>
</dbReference>
<dbReference type="InterPro" id="IPR016639">
    <property type="entry name" value="GST_Omega/GSH"/>
</dbReference>
<dbReference type="PROSITE" id="PS50405">
    <property type="entry name" value="GST_CTER"/>
    <property type="match status" value="1"/>
</dbReference>
<evidence type="ECO:0000313" key="3">
    <source>
        <dbReference type="Proteomes" id="UP001302666"/>
    </source>
</evidence>
<dbReference type="PANTHER" id="PTHR32419:SF6">
    <property type="entry name" value="GLUTATHIONE S-TRANSFERASE OMEGA-LIKE 1-RELATED"/>
    <property type="match status" value="1"/>
</dbReference>
<gene>
    <name evidence="2" type="ORF">R1T40_21950</name>
</gene>
<accession>A0ABZ0HKN3</accession>
<dbReference type="InterPro" id="IPR036282">
    <property type="entry name" value="Glutathione-S-Trfase_C_sf"/>
</dbReference>
<dbReference type="Pfam" id="PF13410">
    <property type="entry name" value="GST_C_2"/>
    <property type="match status" value="1"/>
</dbReference>
<protein>
    <submittedName>
        <fullName evidence="2">Glutathione S-transferase C-terminal domain-containing protein</fullName>
    </submittedName>
</protein>
<dbReference type="Proteomes" id="UP001302666">
    <property type="component" value="Plasmid unnamed4"/>
</dbReference>
<sequence>MGQLVNGKWISGTQRQIGASGWEPRKEGFRGRVSADGSTPFPPTPGRYLLIECPGCPLAQRVSMLHRMKGLETVVPTVSVLPEMGDHGRVFRSTRPDQPEPLTGFRFLYETYQASDPSYTGRASTPVLYDLERGCILSNNTRDIFAMFNSEFDAHALAVSNLLPDAATAQITAMIDEIYSGVTSAVYKCGFARDQQVYDTALHQLETALDYWDAHLAQNRWLLGDILTEADFMLYTSLARYDAIYIPLFRTTTRRIADMPALSRFLAHTHQLPGVAETFDLKACMTHYFRTHLHINPTGIIPAPPSLDWLAPNNQENRHA</sequence>
<dbReference type="Gene3D" id="3.40.30.10">
    <property type="entry name" value="Glutaredoxin"/>
    <property type="match status" value="1"/>
</dbReference>
<reference evidence="2 3" key="1">
    <citation type="submission" date="2023-10" db="EMBL/GenBank/DDBJ databases">
        <title>Eight complete genome sequences of bacteria isolated from laboratory stock of Giant Kelp gametophytes.</title>
        <authorList>
            <person name="Tolentino B."/>
            <person name="Nuzhdin S."/>
        </authorList>
    </citation>
    <scope>NUCLEOTIDE SEQUENCE [LARGE SCALE GENOMIC DNA]</scope>
    <source>
        <strain evidence="2 3">LC.270.F.C4</strain>
        <plasmid evidence="2 3">unnamed4</plasmid>
    </source>
</reference>
<dbReference type="RefSeq" id="WP_317387097.1">
    <property type="nucleotide sequence ID" value="NZ_CP136707.1"/>
</dbReference>
<keyword evidence="3" id="KW-1185">Reference proteome</keyword>
<name>A0ABZ0HKN3_TRISK</name>
<dbReference type="SUPFAM" id="SSF47616">
    <property type="entry name" value="GST C-terminal domain-like"/>
    <property type="match status" value="1"/>
</dbReference>
<dbReference type="EMBL" id="CP136707">
    <property type="protein sequence ID" value="WOI35408.1"/>
    <property type="molecule type" value="Genomic_DNA"/>
</dbReference>
<dbReference type="InterPro" id="IPR047047">
    <property type="entry name" value="GST_Omega-like_C"/>
</dbReference>
<proteinExistence type="predicted"/>